<evidence type="ECO:0000313" key="1">
    <source>
        <dbReference type="EMBL" id="MCW9706152.1"/>
    </source>
</evidence>
<dbReference type="Proteomes" id="UP001207918">
    <property type="component" value="Unassembled WGS sequence"/>
</dbReference>
<keyword evidence="2" id="KW-1185">Reference proteome</keyword>
<accession>A0ABT3PJS8</accession>
<dbReference type="Pfam" id="PF05635">
    <property type="entry name" value="23S_rRNA_IVP"/>
    <property type="match status" value="1"/>
</dbReference>
<dbReference type="SUPFAM" id="SSF158446">
    <property type="entry name" value="IVS-encoded protein-like"/>
    <property type="match status" value="1"/>
</dbReference>
<sequence length="125" mass="14578">MHKLSELQSWKSGRKLRRLISELVKSLPGDEKFRLKDQIIRSSRSVPANIAEGFGRYHYQENIQFCRTARGSLYETQEHLICALDEGFINEDQFNNVNEQLLLCLKILNGYIAYLKKSKNDSKNK</sequence>
<dbReference type="InterPro" id="IPR036583">
    <property type="entry name" value="23S_rRNA_IVS_sf"/>
</dbReference>
<evidence type="ECO:0000313" key="2">
    <source>
        <dbReference type="Proteomes" id="UP001207918"/>
    </source>
</evidence>
<comment type="caution">
    <text evidence="1">The sequence shown here is derived from an EMBL/GenBank/DDBJ whole genome shotgun (WGS) entry which is preliminary data.</text>
</comment>
<gene>
    <name evidence="1" type="ORF">J6I44_04775</name>
</gene>
<dbReference type="PANTHER" id="PTHR38471">
    <property type="entry name" value="FOUR HELIX BUNDLE PROTEIN"/>
    <property type="match status" value="1"/>
</dbReference>
<dbReference type="CDD" id="cd16377">
    <property type="entry name" value="23S_rRNA_IVP_like"/>
    <property type="match status" value="1"/>
</dbReference>
<dbReference type="RefSeq" id="WP_265764847.1">
    <property type="nucleotide sequence ID" value="NZ_JAGGJA010000002.1"/>
</dbReference>
<protein>
    <submittedName>
        <fullName evidence="1">Four helix bundle protein</fullName>
    </submittedName>
</protein>
<name>A0ABT3PJS8_9BACT</name>
<dbReference type="NCBIfam" id="TIGR02436">
    <property type="entry name" value="four helix bundle protein"/>
    <property type="match status" value="1"/>
</dbReference>
<proteinExistence type="predicted"/>
<dbReference type="InterPro" id="IPR012657">
    <property type="entry name" value="23S_rRNA-intervening_sequence"/>
</dbReference>
<dbReference type="EMBL" id="JAGGJA010000002">
    <property type="protein sequence ID" value="MCW9706152.1"/>
    <property type="molecule type" value="Genomic_DNA"/>
</dbReference>
<dbReference type="Gene3D" id="1.20.1440.60">
    <property type="entry name" value="23S rRNA-intervening sequence"/>
    <property type="match status" value="1"/>
</dbReference>
<organism evidence="1 2">
    <name type="scientific">Fodinibius salsisoli</name>
    <dbReference type="NCBI Taxonomy" id="2820877"/>
    <lineage>
        <taxon>Bacteria</taxon>
        <taxon>Pseudomonadati</taxon>
        <taxon>Balneolota</taxon>
        <taxon>Balneolia</taxon>
        <taxon>Balneolales</taxon>
        <taxon>Balneolaceae</taxon>
        <taxon>Fodinibius</taxon>
    </lineage>
</organism>
<reference evidence="1 2" key="1">
    <citation type="submission" date="2021-03" db="EMBL/GenBank/DDBJ databases">
        <title>Aliifodinibius sp. nov., a new bacterium isolated from saline soil.</title>
        <authorList>
            <person name="Galisteo C."/>
            <person name="De La Haba R."/>
            <person name="Sanchez-Porro C."/>
            <person name="Ventosa A."/>
        </authorList>
    </citation>
    <scope>NUCLEOTIDE SEQUENCE [LARGE SCALE GENOMIC DNA]</scope>
    <source>
        <strain evidence="1 2">1BSP15-2V2</strain>
    </source>
</reference>
<dbReference type="PANTHER" id="PTHR38471:SF2">
    <property type="entry name" value="FOUR HELIX BUNDLE PROTEIN"/>
    <property type="match status" value="1"/>
</dbReference>